<accession>A0A6H1ZF62</accession>
<sequence length="94" mass="10887">MYQYSNKDIGLLIERENNMRNFYKSKRFWTGLAFVITWLGFYATGERTLNEIISNKDFLIGVEGLLLWVVAMISGQQVAFGKRNLFGGKIKLDK</sequence>
<evidence type="ECO:0000313" key="2">
    <source>
        <dbReference type="EMBL" id="QJA46061.1"/>
    </source>
</evidence>
<feature type="transmembrane region" description="Helical" evidence="1">
    <location>
        <begin position="65"/>
        <end position="81"/>
    </location>
</feature>
<name>A0A6H1ZF62_9ZZZZ</name>
<evidence type="ECO:0008006" key="4">
    <source>
        <dbReference type="Google" id="ProtNLM"/>
    </source>
</evidence>
<keyword evidence="1" id="KW-1133">Transmembrane helix</keyword>
<proteinExistence type="predicted"/>
<feature type="transmembrane region" description="Helical" evidence="1">
    <location>
        <begin position="28"/>
        <end position="45"/>
    </location>
</feature>
<evidence type="ECO:0000313" key="3">
    <source>
        <dbReference type="EMBL" id="QJH98866.1"/>
    </source>
</evidence>
<dbReference type="EMBL" id="MT144755">
    <property type="protein sequence ID" value="QJH98866.1"/>
    <property type="molecule type" value="Genomic_DNA"/>
</dbReference>
<reference evidence="2" key="1">
    <citation type="submission" date="2020-03" db="EMBL/GenBank/DDBJ databases">
        <title>The deep terrestrial virosphere.</title>
        <authorList>
            <person name="Holmfeldt K."/>
            <person name="Nilsson E."/>
            <person name="Simone D."/>
            <person name="Lopez-Fernandez M."/>
            <person name="Wu X."/>
            <person name="de Brujin I."/>
            <person name="Lundin D."/>
            <person name="Andersson A."/>
            <person name="Bertilsson S."/>
            <person name="Dopson M."/>
        </authorList>
    </citation>
    <scope>NUCLEOTIDE SEQUENCE</scope>
    <source>
        <strain evidence="2">TM448A00312</strain>
        <strain evidence="3">TM448B01411</strain>
    </source>
</reference>
<keyword evidence="1" id="KW-0472">Membrane</keyword>
<protein>
    <recommendedName>
        <fullName evidence="4">Holin</fullName>
    </recommendedName>
</protein>
<dbReference type="AlphaFoldDB" id="A0A6H1ZF62"/>
<keyword evidence="1" id="KW-0812">Transmembrane</keyword>
<organism evidence="2">
    <name type="scientific">viral metagenome</name>
    <dbReference type="NCBI Taxonomy" id="1070528"/>
    <lineage>
        <taxon>unclassified sequences</taxon>
        <taxon>metagenomes</taxon>
        <taxon>organismal metagenomes</taxon>
    </lineage>
</organism>
<gene>
    <name evidence="2" type="ORF">TM448A00312_0019</name>
    <name evidence="3" type="ORF">TM448B01411_0021</name>
</gene>
<evidence type="ECO:0000256" key="1">
    <source>
        <dbReference type="SAM" id="Phobius"/>
    </source>
</evidence>
<dbReference type="EMBL" id="MT144002">
    <property type="protein sequence ID" value="QJA46061.1"/>
    <property type="molecule type" value="Genomic_DNA"/>
</dbReference>